<dbReference type="EMBL" id="CP014779">
    <property type="protein sequence ID" value="AMR39815.1"/>
    <property type="molecule type" value="Genomic_DNA"/>
</dbReference>
<organism evidence="1">
    <name type="scientific">Pluralibacter gergoviae</name>
    <name type="common">Enterobacter gergoviae</name>
    <dbReference type="NCBI Taxonomy" id="61647"/>
    <lineage>
        <taxon>Bacteria</taxon>
        <taxon>Pseudomonadati</taxon>
        <taxon>Pseudomonadota</taxon>
        <taxon>Gammaproteobacteria</taxon>
        <taxon>Enterobacterales</taxon>
        <taxon>Enterobacteriaceae</taxon>
        <taxon>Pluralibacter</taxon>
    </lineage>
</organism>
<protein>
    <submittedName>
        <fullName evidence="1">Uncharacterized protein</fullName>
    </submittedName>
</protein>
<gene>
    <name evidence="1" type="ORF">LG71_29275</name>
</gene>
<accession>A0A142I5A0</accession>
<geneLocation type="plasmid" evidence="1">
    <name>pFB2.4</name>
</geneLocation>
<sequence length="68" mass="8104">MSVMLNRARIARYTTFLSDYTLWVQRFPAVFHFFPAQLYNGNIRAGYVKWAHFYACLIRMTAQRKTHG</sequence>
<dbReference type="AlphaFoldDB" id="A0A142I5A0"/>
<proteinExistence type="predicted"/>
<keyword evidence="1" id="KW-0614">Plasmid</keyword>
<name>A0A142I5A0_PLUGE</name>
<reference evidence="1" key="1">
    <citation type="submission" date="2016-03" db="EMBL/GenBank/DDBJ databases">
        <authorList>
            <person name="Ploux O."/>
        </authorList>
    </citation>
    <scope>NUCLEOTIDE SEQUENCE</scope>
    <source>
        <strain evidence="1">FB2</strain>
        <plasmid evidence="1">pFB2.4</plasmid>
    </source>
</reference>
<evidence type="ECO:0000313" key="1">
    <source>
        <dbReference type="EMBL" id="AMR39815.1"/>
    </source>
</evidence>